<dbReference type="STRING" id="98765.A0A2R6NQR8"/>
<dbReference type="InterPro" id="IPR003959">
    <property type="entry name" value="ATPase_AAA_core"/>
</dbReference>
<dbReference type="PANTHER" id="PTHR46411">
    <property type="entry name" value="FAMILY ATPASE, PUTATIVE-RELATED"/>
    <property type="match status" value="1"/>
</dbReference>
<dbReference type="InterPro" id="IPR003593">
    <property type="entry name" value="AAA+_ATPase"/>
</dbReference>
<comment type="caution">
    <text evidence="3">The sequence shown here is derived from an EMBL/GenBank/DDBJ whole genome shotgun (WGS) entry which is preliminary data.</text>
</comment>
<keyword evidence="4" id="KW-1185">Reference proteome</keyword>
<dbReference type="GO" id="GO:0005524">
    <property type="term" value="F:ATP binding"/>
    <property type="evidence" value="ECO:0007669"/>
    <property type="project" value="InterPro"/>
</dbReference>
<evidence type="ECO:0000259" key="2">
    <source>
        <dbReference type="SMART" id="SM00382"/>
    </source>
</evidence>
<evidence type="ECO:0000313" key="4">
    <source>
        <dbReference type="Proteomes" id="UP000186601"/>
    </source>
</evidence>
<dbReference type="Pfam" id="PF00004">
    <property type="entry name" value="AAA"/>
    <property type="match status" value="1"/>
</dbReference>
<feature type="region of interest" description="Disordered" evidence="1">
    <location>
        <begin position="1"/>
        <end position="36"/>
    </location>
</feature>
<name>A0A2R6NQR8_9APHY</name>
<dbReference type="EMBL" id="MLYV02000976">
    <property type="protein sequence ID" value="PSR74585.1"/>
    <property type="molecule type" value="Genomic_DNA"/>
</dbReference>
<sequence length="675" mass="77359">MNNDIIPEANSAAGGDEGQTRRNQPQVPTDSQGIQDITPFGRRLNVRRVMSMWGGDEDYATTDDLQVEQQTYDSTQYAFTIVRPNPNASPIYSNHSRYSFWTDRRIHVRSEYFMKAAKVVMQAQKNIAWDAYPVKFKYWQLLAFMPDFKEYTSSLRMSLDDDTETAEIILHLEFFIDFMELEYHDHLRDLRSLKNETRVSFRLLWGIFIPGTLLVARCRSTGEPIALRLVHVETKDAETDKRPRYSLLCEYTDFNAGVPMLAQLEWDISEFEGDMLLAELPIWPMHVELHADQLRDTLIERGRRYREFSKVWCHKQYSGIAWRQDESGERRIMVNSRIVIDKAMYDTYSPQPAPYLYSGHMAPLSPKIIRKLYQHESTTDAEILPDDMMLAPALLHGFGLADRAWMKLNVNHVEDITWNPESFDYLEVDHGKKELVRALIQSHILRTVTFDDIVAGKGIGLILNLHGPPGVGKTLTAEAMCEVVRRPLYMVGAGDLGGTAHELDKALNVIFALATEWQAIVLIDEADVFLEKRAMDDLTRNAMVAVFLRQLEYFPGILILTTNRLASFDDAIKSRIHVSLTFENLSAGTRERLWRAFLRKASLSDNQINAMNLDRLFRLPFNGREIKNIVKTASTFASHCGRMLMVEDILRVAEANTDVNSGSSQSECYCTPTML</sequence>
<organism evidence="3 4">
    <name type="scientific">Hermanssonia centrifuga</name>
    <dbReference type="NCBI Taxonomy" id="98765"/>
    <lineage>
        <taxon>Eukaryota</taxon>
        <taxon>Fungi</taxon>
        <taxon>Dikarya</taxon>
        <taxon>Basidiomycota</taxon>
        <taxon>Agaricomycotina</taxon>
        <taxon>Agaricomycetes</taxon>
        <taxon>Polyporales</taxon>
        <taxon>Meruliaceae</taxon>
        <taxon>Hermanssonia</taxon>
    </lineage>
</organism>
<feature type="compositionally biased region" description="Polar residues" evidence="1">
    <location>
        <begin position="21"/>
        <end position="35"/>
    </location>
</feature>
<dbReference type="CDD" id="cd19481">
    <property type="entry name" value="RecA-like_protease"/>
    <property type="match status" value="1"/>
</dbReference>
<dbReference type="OrthoDB" id="10042665at2759"/>
<gene>
    <name evidence="3" type="ORF">PHLCEN_2v9762</name>
</gene>
<dbReference type="InterPro" id="IPR054289">
    <property type="entry name" value="DUF7025"/>
</dbReference>
<evidence type="ECO:0000256" key="1">
    <source>
        <dbReference type="SAM" id="MobiDB-lite"/>
    </source>
</evidence>
<dbReference type="GO" id="GO:0016887">
    <property type="term" value="F:ATP hydrolysis activity"/>
    <property type="evidence" value="ECO:0007669"/>
    <property type="project" value="InterPro"/>
</dbReference>
<dbReference type="Gene3D" id="3.40.50.300">
    <property type="entry name" value="P-loop containing nucleotide triphosphate hydrolases"/>
    <property type="match status" value="1"/>
</dbReference>
<proteinExistence type="predicted"/>
<dbReference type="InterPro" id="IPR027417">
    <property type="entry name" value="P-loop_NTPase"/>
</dbReference>
<feature type="domain" description="AAA+ ATPase" evidence="2">
    <location>
        <begin position="459"/>
        <end position="586"/>
    </location>
</feature>
<dbReference type="Pfam" id="PF22942">
    <property type="entry name" value="DUF7025"/>
    <property type="match status" value="1"/>
</dbReference>
<accession>A0A2R6NQR8</accession>
<dbReference type="PANTHER" id="PTHR46411:SF3">
    <property type="entry name" value="AAA+ ATPASE DOMAIN-CONTAINING PROTEIN"/>
    <property type="match status" value="1"/>
</dbReference>
<evidence type="ECO:0000313" key="3">
    <source>
        <dbReference type="EMBL" id="PSR74585.1"/>
    </source>
</evidence>
<dbReference type="AlphaFoldDB" id="A0A2R6NQR8"/>
<reference evidence="3 4" key="1">
    <citation type="submission" date="2018-02" db="EMBL/GenBank/DDBJ databases">
        <title>Genome sequence of the basidiomycete white-rot fungus Phlebia centrifuga.</title>
        <authorList>
            <person name="Granchi Z."/>
            <person name="Peng M."/>
            <person name="de Vries R.P."/>
            <person name="Hilden K."/>
            <person name="Makela M.R."/>
            <person name="Grigoriev I."/>
            <person name="Riley R."/>
        </authorList>
    </citation>
    <scope>NUCLEOTIDE SEQUENCE [LARGE SCALE GENOMIC DNA]</scope>
    <source>
        <strain evidence="3 4">FBCC195</strain>
    </source>
</reference>
<protein>
    <recommendedName>
        <fullName evidence="2">AAA+ ATPase domain-containing protein</fullName>
    </recommendedName>
</protein>
<dbReference type="Proteomes" id="UP000186601">
    <property type="component" value="Unassembled WGS sequence"/>
</dbReference>
<dbReference type="SUPFAM" id="SSF52540">
    <property type="entry name" value="P-loop containing nucleoside triphosphate hydrolases"/>
    <property type="match status" value="1"/>
</dbReference>
<dbReference type="SMART" id="SM00382">
    <property type="entry name" value="AAA"/>
    <property type="match status" value="1"/>
</dbReference>